<sequence length="317" mass="36709">MKRKGIIGAGVILILIIFTFTVNYNANNEKVIAESLRDSIKKSMKETEKQKETIQKFHMQVHEKFREEGYDGNVSIPRVSLFSSKPKQLTLHVKNKSDSSKEMKQIIKDIAKSNKLGKVEVTVKVQRIKEEEISEEAKEKRQLSHDIFEITSEILQEKGYNHNGVSIMTTPNPTIEITIDESEENFSKNKKAIEKLIHNTIYSKKKVDYKVKVDKRTEAQLTEEKWYPILGSIREETNKNFDKVTGFAHSFNTTPLQITIKTSLSKGWTSNIKAKQIKMYVHGIIDIKREELSLLKEEPYKIIIHDKGNDKLNWMNK</sequence>
<gene>
    <name evidence="2" type="ORF">SAMN05216232_3166</name>
</gene>
<keyword evidence="1" id="KW-0472">Membrane</keyword>
<evidence type="ECO:0000256" key="1">
    <source>
        <dbReference type="SAM" id="Phobius"/>
    </source>
</evidence>
<dbReference type="RefSeq" id="WP_092505442.1">
    <property type="nucleotide sequence ID" value="NZ_FOEH01000005.1"/>
</dbReference>
<keyword evidence="1" id="KW-0812">Transmembrane</keyword>
<evidence type="ECO:0008006" key="4">
    <source>
        <dbReference type="Google" id="ProtNLM"/>
    </source>
</evidence>
<accession>A0A1H9IE91</accession>
<proteinExistence type="predicted"/>
<name>A0A1H9IE91_9BACI</name>
<reference evidence="2 3" key="1">
    <citation type="submission" date="2016-10" db="EMBL/GenBank/DDBJ databases">
        <authorList>
            <person name="Varghese N."/>
            <person name="Submissions S."/>
        </authorList>
    </citation>
    <scope>NUCLEOTIDE SEQUENCE [LARGE SCALE GENOMIC DNA]</scope>
    <source>
        <strain evidence="2 3">CGMCC 1.7734</strain>
    </source>
</reference>
<keyword evidence="1" id="KW-1133">Transmembrane helix</keyword>
<dbReference type="Proteomes" id="UP000198733">
    <property type="component" value="Unassembled WGS sequence"/>
</dbReference>
<evidence type="ECO:0000313" key="2">
    <source>
        <dbReference type="EMBL" id="SEQ72812.1"/>
    </source>
</evidence>
<feature type="transmembrane region" description="Helical" evidence="1">
    <location>
        <begin position="7"/>
        <end position="26"/>
    </location>
</feature>
<keyword evidence="3" id="KW-1185">Reference proteome</keyword>
<organism evidence="2 3">
    <name type="scientific">Virgibacillus subterraneus</name>
    <dbReference type="NCBI Taxonomy" id="621109"/>
    <lineage>
        <taxon>Bacteria</taxon>
        <taxon>Bacillati</taxon>
        <taxon>Bacillota</taxon>
        <taxon>Bacilli</taxon>
        <taxon>Bacillales</taxon>
        <taxon>Bacillaceae</taxon>
        <taxon>Virgibacillus</taxon>
    </lineage>
</organism>
<dbReference type="EMBL" id="FOEH01000005">
    <property type="protein sequence ID" value="SEQ72812.1"/>
    <property type="molecule type" value="Genomic_DNA"/>
</dbReference>
<evidence type="ECO:0000313" key="3">
    <source>
        <dbReference type="Proteomes" id="UP000198733"/>
    </source>
</evidence>
<comment type="caution">
    <text evidence="2">The sequence shown here is derived from an EMBL/GenBank/DDBJ whole genome shotgun (WGS) entry which is preliminary data.</text>
</comment>
<protein>
    <recommendedName>
        <fullName evidence="4">DUF4030 domain-containing protein</fullName>
    </recommendedName>
</protein>